<evidence type="ECO:0000256" key="1">
    <source>
        <dbReference type="SAM" id="MobiDB-lite"/>
    </source>
</evidence>
<protein>
    <submittedName>
        <fullName evidence="3">Uncharacterized protein</fullName>
    </submittedName>
</protein>
<dbReference type="Proteomes" id="UP000319576">
    <property type="component" value="Chromosome"/>
</dbReference>
<feature type="transmembrane region" description="Helical" evidence="2">
    <location>
        <begin position="130"/>
        <end position="152"/>
    </location>
</feature>
<keyword evidence="4" id="KW-1185">Reference proteome</keyword>
<feature type="transmembrane region" description="Helical" evidence="2">
    <location>
        <begin position="38"/>
        <end position="57"/>
    </location>
</feature>
<feature type="region of interest" description="Disordered" evidence="1">
    <location>
        <begin position="1"/>
        <end position="20"/>
    </location>
</feature>
<reference evidence="3 4" key="1">
    <citation type="submission" date="2019-02" db="EMBL/GenBank/DDBJ databases">
        <title>Deep-cultivation of Planctomycetes and their phenomic and genomic characterization uncovers novel biology.</title>
        <authorList>
            <person name="Wiegand S."/>
            <person name="Jogler M."/>
            <person name="Boedeker C."/>
            <person name="Pinto D."/>
            <person name="Vollmers J."/>
            <person name="Rivas-Marin E."/>
            <person name="Kohn T."/>
            <person name="Peeters S.H."/>
            <person name="Heuer A."/>
            <person name="Rast P."/>
            <person name="Oberbeckmann S."/>
            <person name="Bunk B."/>
            <person name="Jeske O."/>
            <person name="Meyerdierks A."/>
            <person name="Storesund J.E."/>
            <person name="Kallscheuer N."/>
            <person name="Luecker S."/>
            <person name="Lage O.M."/>
            <person name="Pohl T."/>
            <person name="Merkel B.J."/>
            <person name="Hornburger P."/>
            <person name="Mueller R.-W."/>
            <person name="Bruemmer F."/>
            <person name="Labrenz M."/>
            <person name="Spormann A.M."/>
            <person name="Op den Camp H."/>
            <person name="Overmann J."/>
            <person name="Amann R."/>
            <person name="Jetten M.S.M."/>
            <person name="Mascher T."/>
            <person name="Medema M.H."/>
            <person name="Devos D.P."/>
            <person name="Kaster A.-K."/>
            <person name="Ovreas L."/>
            <person name="Rohde M."/>
            <person name="Galperin M.Y."/>
            <person name="Jogler C."/>
        </authorList>
    </citation>
    <scope>NUCLEOTIDE SEQUENCE [LARGE SCALE GENOMIC DNA]</scope>
    <source>
        <strain evidence="3 4">ETA_A1</strain>
    </source>
</reference>
<dbReference type="EMBL" id="CP036273">
    <property type="protein sequence ID" value="QDU19355.1"/>
    <property type="molecule type" value="Genomic_DNA"/>
</dbReference>
<organism evidence="3 4">
    <name type="scientific">Urbifossiella limnaea</name>
    <dbReference type="NCBI Taxonomy" id="2528023"/>
    <lineage>
        <taxon>Bacteria</taxon>
        <taxon>Pseudomonadati</taxon>
        <taxon>Planctomycetota</taxon>
        <taxon>Planctomycetia</taxon>
        <taxon>Gemmatales</taxon>
        <taxon>Gemmataceae</taxon>
        <taxon>Urbifossiella</taxon>
    </lineage>
</organism>
<evidence type="ECO:0000313" key="4">
    <source>
        <dbReference type="Proteomes" id="UP000319576"/>
    </source>
</evidence>
<dbReference type="AlphaFoldDB" id="A0A517XPC7"/>
<accession>A0A517XPC7</accession>
<evidence type="ECO:0000313" key="3">
    <source>
        <dbReference type="EMBL" id="QDU19355.1"/>
    </source>
</evidence>
<dbReference type="KEGG" id="uli:ETAA1_12620"/>
<name>A0A517XPC7_9BACT</name>
<gene>
    <name evidence="3" type="ORF">ETAA1_12620</name>
</gene>
<dbReference type="RefSeq" id="WP_145235290.1">
    <property type="nucleotide sequence ID" value="NZ_CP036273.1"/>
</dbReference>
<proteinExistence type="predicted"/>
<evidence type="ECO:0000256" key="2">
    <source>
        <dbReference type="SAM" id="Phobius"/>
    </source>
</evidence>
<keyword evidence="2" id="KW-1133">Transmembrane helix</keyword>
<sequence length="312" mass="34721">MPIDKQEDSNGEGNSGSHLPDLPKDLSNLTGWWKVSEIVSYVLMFLSPVAVGFAQWLPGWLPGILSDRYVSLLLGFLALLAAFFIRWLGTPSARTAEAAKEIRRASRPFSKAERDGLASYLESLDRRHRCWVFAAGATFVGLVASIGLAPLLHHVRTDIPAEITFHEARYFDPTQDKVVIEKAPFLNAIRTSLAAEGNGEGQRYKIVLFETHPFPHPTKPFQLTLQSVEPGWFEVTGYVFRVRDGREVRAYEPVPADQSVDDILTLSIPASEPGDRVFGILRVTLKDHRPFPTKLNQQIKATTPRTTSTGAK</sequence>
<feature type="transmembrane region" description="Helical" evidence="2">
    <location>
        <begin position="69"/>
        <end position="88"/>
    </location>
</feature>
<keyword evidence="2" id="KW-0472">Membrane</keyword>
<keyword evidence="2" id="KW-0812">Transmembrane</keyword>